<keyword evidence="3" id="KW-1185">Reference proteome</keyword>
<sequence>MSQRLMDDMIKSHKEYSDFKQNYFFDDVLFSFQWWFLVLLFIVLWIIWIILVDKKHFKSIILVGLTTSLLAFILDDIGLTLDFWAYSYQMTYFASQLYTVDLAIIPVFYMLLYQYARTWKIYSIILVLLTFFAVLVAEPVMIKLSIYNLLTWNIWYSAPFYILIGIFAKWFADWVDRKGE</sequence>
<protein>
    <submittedName>
        <fullName evidence="2">Uncharacterized protein</fullName>
    </submittedName>
</protein>
<evidence type="ECO:0000256" key="1">
    <source>
        <dbReference type="SAM" id="Phobius"/>
    </source>
</evidence>
<feature type="transmembrane region" description="Helical" evidence="1">
    <location>
        <begin position="93"/>
        <end position="112"/>
    </location>
</feature>
<keyword evidence="1" id="KW-0812">Transmembrane</keyword>
<gene>
    <name evidence="2" type="ORF">CFK37_00305</name>
</gene>
<feature type="transmembrane region" description="Helical" evidence="1">
    <location>
        <begin position="154"/>
        <end position="172"/>
    </location>
</feature>
<keyword evidence="1" id="KW-1133">Transmembrane helix</keyword>
<feature type="transmembrane region" description="Helical" evidence="1">
    <location>
        <begin position="124"/>
        <end position="142"/>
    </location>
</feature>
<dbReference type="AlphaFoldDB" id="A0A220TY82"/>
<proteinExistence type="predicted"/>
<evidence type="ECO:0000313" key="3">
    <source>
        <dbReference type="Proteomes" id="UP000198312"/>
    </source>
</evidence>
<dbReference type="Proteomes" id="UP000198312">
    <property type="component" value="Chromosome"/>
</dbReference>
<dbReference type="RefSeq" id="WP_089060034.1">
    <property type="nucleotide sequence ID" value="NZ_CP022315.1"/>
</dbReference>
<organism evidence="2 3">
    <name type="scientific">Virgibacillus phasianinus</name>
    <dbReference type="NCBI Taxonomy" id="2017483"/>
    <lineage>
        <taxon>Bacteria</taxon>
        <taxon>Bacillati</taxon>
        <taxon>Bacillota</taxon>
        <taxon>Bacilli</taxon>
        <taxon>Bacillales</taxon>
        <taxon>Bacillaceae</taxon>
        <taxon>Virgibacillus</taxon>
    </lineage>
</organism>
<dbReference type="InterPro" id="IPR048147">
    <property type="entry name" value="CBO0543-like"/>
</dbReference>
<reference evidence="2 3" key="1">
    <citation type="submission" date="2017-07" db="EMBL/GenBank/DDBJ databases">
        <title>Virgibacillus sp. LM2416.</title>
        <authorList>
            <person name="Tak E.J."/>
            <person name="Bae J.-W."/>
        </authorList>
    </citation>
    <scope>NUCLEOTIDE SEQUENCE [LARGE SCALE GENOMIC DNA]</scope>
    <source>
        <strain evidence="2 3">LM2416</strain>
    </source>
</reference>
<dbReference type="NCBIfam" id="NF041644">
    <property type="entry name" value="CBO0543_fam"/>
    <property type="match status" value="1"/>
</dbReference>
<feature type="transmembrane region" description="Helical" evidence="1">
    <location>
        <begin position="32"/>
        <end position="52"/>
    </location>
</feature>
<keyword evidence="1" id="KW-0472">Membrane</keyword>
<dbReference type="OrthoDB" id="1679483at2"/>
<accession>A0A220TY82</accession>
<dbReference type="KEGG" id="vil:CFK37_00305"/>
<evidence type="ECO:0000313" key="2">
    <source>
        <dbReference type="EMBL" id="ASK60757.1"/>
    </source>
</evidence>
<dbReference type="EMBL" id="CP022315">
    <property type="protein sequence ID" value="ASK60757.1"/>
    <property type="molecule type" value="Genomic_DNA"/>
</dbReference>
<feature type="transmembrane region" description="Helical" evidence="1">
    <location>
        <begin position="59"/>
        <end position="81"/>
    </location>
</feature>
<name>A0A220TY82_9BACI</name>